<feature type="binding site" evidence="7">
    <location>
        <position position="226"/>
    </location>
    <ligand>
        <name>substrate</name>
    </ligand>
</feature>
<feature type="binding site" evidence="8">
    <location>
        <position position="215"/>
    </location>
    <ligand>
        <name>Zn(2+)</name>
        <dbReference type="ChEBI" id="CHEBI:29105"/>
    </ligand>
</feature>
<evidence type="ECO:0000256" key="7">
    <source>
        <dbReference type="PIRSR" id="PIRSR038994-2"/>
    </source>
</evidence>
<dbReference type="PANTHER" id="PTHR11113:SF14">
    <property type="entry name" value="N-ACETYLGLUCOSAMINE-6-PHOSPHATE DEACETYLASE"/>
    <property type="match status" value="1"/>
</dbReference>
<reference evidence="10 11" key="1">
    <citation type="submission" date="2018-09" db="EMBL/GenBank/DDBJ databases">
        <title>Phylogeny of the Shewanellaceae, and recommendation for two new genera, Pseudoshewanella and Parashewanella.</title>
        <authorList>
            <person name="Wang G."/>
        </authorList>
    </citation>
    <scope>NUCLEOTIDE SEQUENCE [LARGE SCALE GENOMIC DNA]</scope>
    <source>
        <strain evidence="10 11">KCTC 22492</strain>
    </source>
</reference>
<comment type="catalytic activity">
    <reaction evidence="5">
        <text>N-acetyl-D-glucosamine 6-phosphate + H2O = D-glucosamine 6-phosphate + acetate</text>
        <dbReference type="Rhea" id="RHEA:22936"/>
        <dbReference type="ChEBI" id="CHEBI:15377"/>
        <dbReference type="ChEBI" id="CHEBI:30089"/>
        <dbReference type="ChEBI" id="CHEBI:57513"/>
        <dbReference type="ChEBI" id="CHEBI:58725"/>
        <dbReference type="EC" id="3.5.1.25"/>
    </reaction>
</comment>
<feature type="binding site" evidence="7">
    <location>
        <position position="250"/>
    </location>
    <ligand>
        <name>substrate</name>
    </ligand>
</feature>
<dbReference type="RefSeq" id="WP_121852590.1">
    <property type="nucleotide sequence ID" value="NZ_CP037952.1"/>
</dbReference>
<dbReference type="Pfam" id="PF22643">
    <property type="entry name" value="NagA_N"/>
    <property type="match status" value="1"/>
</dbReference>
<accession>A0A3A6TZ59</accession>
<dbReference type="SUPFAM" id="SSF51556">
    <property type="entry name" value="Metallo-dependent hydrolases"/>
    <property type="match status" value="1"/>
</dbReference>
<proteinExistence type="inferred from homology"/>
<dbReference type="GO" id="GO:0008448">
    <property type="term" value="F:N-acetylglucosamine-6-phosphate deacetylase activity"/>
    <property type="evidence" value="ECO:0007669"/>
    <property type="project" value="UniProtKB-UniRule"/>
</dbReference>
<evidence type="ECO:0000313" key="11">
    <source>
        <dbReference type="Proteomes" id="UP000273022"/>
    </source>
</evidence>
<keyword evidence="11" id="KW-1185">Reference proteome</keyword>
<feature type="binding site" evidence="7">
    <location>
        <begin position="306"/>
        <end position="308"/>
    </location>
    <ligand>
        <name>substrate</name>
    </ligand>
</feature>
<evidence type="ECO:0000256" key="5">
    <source>
        <dbReference type="PIRNR" id="PIRNR038994"/>
    </source>
</evidence>
<feature type="binding site" evidence="7">
    <location>
        <position position="141"/>
    </location>
    <ligand>
        <name>substrate</name>
    </ligand>
</feature>
<feature type="active site" description="Proton donor/acceptor" evidence="6">
    <location>
        <position position="273"/>
    </location>
</feature>
<dbReference type="Gene3D" id="3.20.20.140">
    <property type="entry name" value="Metal-dependent hydrolases"/>
    <property type="match status" value="1"/>
</dbReference>
<dbReference type="GO" id="GO:0006046">
    <property type="term" value="P:N-acetylglucosamine catabolic process"/>
    <property type="evidence" value="ECO:0007669"/>
    <property type="project" value="TreeGrafter"/>
</dbReference>
<dbReference type="Pfam" id="PF01979">
    <property type="entry name" value="Amidohydro_1"/>
    <property type="match status" value="1"/>
</dbReference>
<dbReference type="CDD" id="cd00854">
    <property type="entry name" value="NagA"/>
    <property type="match status" value="1"/>
</dbReference>
<evidence type="ECO:0000256" key="4">
    <source>
        <dbReference type="ARBA" id="ARBA00023277"/>
    </source>
</evidence>
<sequence length="377" mass="40083">MKKALINATVFDGEQILSHHSVLIENNLITAVQASDLPLPNVDEVIDLSGSYLTSGFIDLQVNGGGGMLFNENPTIECIQCMTQAHRKYGTTALLPTLITDDYPVMSKAIDAVKTAIANNLSSVLGIHLEGPFLNVQKKGAHDSKKIKTVDAEGIAMLTQASKGITIATIAPETFLPSQISMLKEQGVIICAGHSAANYEQTKVALQAGVTGFTHLFNAMTPFQSRDPGMVGAALEDENSWFGIIADGHHVHPASLNVAIKAKKRGKAILVTDAMPTVGSTNASFTLNGEEIFVKDGKCINAAGSLAGSDLNMISAIKNTSLFTGLHWTEAVRMATVYPARAIGMENKLGFIKKGYIANLVALSPNFDVEQTWVAGC</sequence>
<keyword evidence="3 5" id="KW-0378">Hydrolase</keyword>
<keyword evidence="2 8" id="KW-0479">Metal-binding</keyword>
<dbReference type="FunFam" id="3.20.20.140:FF:000004">
    <property type="entry name" value="N-acetylglucosamine-6-phosphate deacetylase"/>
    <property type="match status" value="1"/>
</dbReference>
<dbReference type="GO" id="GO:0046872">
    <property type="term" value="F:metal ion binding"/>
    <property type="evidence" value="ECO:0007669"/>
    <property type="project" value="UniProtKB-KW"/>
</dbReference>
<comment type="similarity">
    <text evidence="1 5">Belongs to the metallo-dependent hydrolases superfamily. NagA family.</text>
</comment>
<evidence type="ECO:0000256" key="2">
    <source>
        <dbReference type="ARBA" id="ARBA00022723"/>
    </source>
</evidence>
<evidence type="ECO:0000259" key="9">
    <source>
        <dbReference type="Pfam" id="PF01979"/>
    </source>
</evidence>
<comment type="caution">
    <text evidence="10">The sequence shown here is derived from an EMBL/GenBank/DDBJ whole genome shotgun (WGS) entry which is preliminary data.</text>
</comment>
<keyword evidence="4 5" id="KW-0119">Carbohydrate metabolism</keyword>
<dbReference type="InterPro" id="IPR003764">
    <property type="entry name" value="GlcNAc_6-P_deAcase"/>
</dbReference>
<comment type="cofactor">
    <cofactor evidence="8">
        <name>a divalent metal cation</name>
        <dbReference type="ChEBI" id="CHEBI:60240"/>
    </cofactor>
    <text evidence="8">Binds 1 divalent metal cation per subunit.</text>
</comment>
<dbReference type="Gene3D" id="2.30.40.10">
    <property type="entry name" value="Urease, subunit C, domain 1"/>
    <property type="match status" value="1"/>
</dbReference>
<dbReference type="EC" id="3.5.1.25" evidence="5"/>
<dbReference type="OrthoDB" id="9776488at2"/>
<dbReference type="InterPro" id="IPR032466">
    <property type="entry name" value="Metal_Hydrolase"/>
</dbReference>
<gene>
    <name evidence="10" type="primary">nagA</name>
    <name evidence="10" type="ORF">D5R81_05190</name>
</gene>
<feature type="binding site" evidence="7">
    <location>
        <begin position="218"/>
        <end position="219"/>
    </location>
    <ligand>
        <name>substrate</name>
    </ligand>
</feature>
<organism evidence="10 11">
    <name type="scientific">Parashewanella spongiae</name>
    <dbReference type="NCBI Taxonomy" id="342950"/>
    <lineage>
        <taxon>Bacteria</taxon>
        <taxon>Pseudomonadati</taxon>
        <taxon>Pseudomonadota</taxon>
        <taxon>Gammaproteobacteria</taxon>
        <taxon>Alteromonadales</taxon>
        <taxon>Shewanellaceae</taxon>
        <taxon>Parashewanella</taxon>
    </lineage>
</organism>
<feature type="binding site" evidence="8">
    <location>
        <position position="194"/>
    </location>
    <ligand>
        <name>Zn(2+)</name>
        <dbReference type="ChEBI" id="CHEBI:29105"/>
    </ligand>
</feature>
<dbReference type="PIRSF" id="PIRSF038994">
    <property type="entry name" value="NagA"/>
    <property type="match status" value="1"/>
</dbReference>
<evidence type="ECO:0000256" key="8">
    <source>
        <dbReference type="PIRSR" id="PIRSR038994-3"/>
    </source>
</evidence>
<evidence type="ECO:0000256" key="6">
    <source>
        <dbReference type="PIRSR" id="PIRSR038994-1"/>
    </source>
</evidence>
<dbReference type="InterPro" id="IPR011059">
    <property type="entry name" value="Metal-dep_hydrolase_composite"/>
</dbReference>
<dbReference type="EMBL" id="QYYH01000022">
    <property type="protein sequence ID" value="RJY18430.1"/>
    <property type="molecule type" value="Genomic_DNA"/>
</dbReference>
<dbReference type="InterPro" id="IPR006680">
    <property type="entry name" value="Amidohydro-rel"/>
</dbReference>
<protein>
    <recommendedName>
        <fullName evidence="5">N-acetylgalactosamine-6-phosphate deacetylase</fullName>
        <ecNumber evidence="5">3.5.1.25</ecNumber>
    </recommendedName>
    <alternativeName>
        <fullName evidence="5">N-acetylglucosamine-6-phosphate deacetylase</fullName>
    </alternativeName>
</protein>
<feature type="binding site" evidence="8">
    <location>
        <position position="130"/>
    </location>
    <ligand>
        <name>Zn(2+)</name>
        <dbReference type="ChEBI" id="CHEBI:29105"/>
    </ligand>
</feature>
<name>A0A3A6TZ59_9GAMM</name>
<evidence type="ECO:0000256" key="3">
    <source>
        <dbReference type="ARBA" id="ARBA00022801"/>
    </source>
</evidence>
<evidence type="ECO:0000256" key="1">
    <source>
        <dbReference type="ARBA" id="ARBA00010716"/>
    </source>
</evidence>
<dbReference type="Proteomes" id="UP000273022">
    <property type="component" value="Unassembled WGS sequence"/>
</dbReference>
<dbReference type="NCBIfam" id="TIGR00221">
    <property type="entry name" value="nagA"/>
    <property type="match status" value="1"/>
</dbReference>
<dbReference type="AlphaFoldDB" id="A0A3A6TZ59"/>
<dbReference type="PANTHER" id="PTHR11113">
    <property type="entry name" value="N-ACETYLGLUCOSAMINE-6-PHOSPHATE DEACETYLASE"/>
    <property type="match status" value="1"/>
</dbReference>
<evidence type="ECO:0000313" key="10">
    <source>
        <dbReference type="EMBL" id="RJY18430.1"/>
    </source>
</evidence>
<feature type="domain" description="Amidohydrolase-related" evidence="9">
    <location>
        <begin position="53"/>
        <end position="376"/>
    </location>
</feature>
<dbReference type="SUPFAM" id="SSF51338">
    <property type="entry name" value="Composite domain of metallo-dependent hydrolases"/>
    <property type="match status" value="1"/>
</dbReference>